<evidence type="ECO:0000256" key="12">
    <source>
        <dbReference type="SAM" id="Phobius"/>
    </source>
</evidence>
<comment type="subcellular location">
    <subcellularLocation>
        <location evidence="2">Cell membrane</location>
        <topology evidence="2">Multi-pass membrane protein</topology>
    </subcellularLocation>
</comment>
<dbReference type="Gene3D" id="1.20.1070.10">
    <property type="entry name" value="Rhodopsin 7-helix transmembrane proteins"/>
    <property type="match status" value="1"/>
</dbReference>
<dbReference type="InterPro" id="IPR000276">
    <property type="entry name" value="GPCR_Rhodpsn"/>
</dbReference>
<dbReference type="AlphaFoldDB" id="A0A8J5ZUC1"/>
<evidence type="ECO:0000256" key="1">
    <source>
        <dbReference type="ARBA" id="ARBA00003929"/>
    </source>
</evidence>
<dbReference type="SUPFAM" id="SSF81321">
    <property type="entry name" value="Family A G protein-coupled receptor-like"/>
    <property type="match status" value="1"/>
</dbReference>
<dbReference type="InterPro" id="IPR000725">
    <property type="entry name" value="Olfact_rcpt"/>
</dbReference>
<keyword evidence="3" id="KW-1003">Cell membrane</keyword>
<keyword evidence="4" id="KW-0716">Sensory transduction</keyword>
<dbReference type="PRINTS" id="PR00245">
    <property type="entry name" value="OLFACTORYR"/>
</dbReference>
<evidence type="ECO:0000256" key="9">
    <source>
        <dbReference type="ARBA" id="ARBA00023136"/>
    </source>
</evidence>
<protein>
    <submittedName>
        <fullName evidence="14">Olfactory receptor 2A12</fullName>
    </submittedName>
</protein>
<sequence>MWLSPGQNQSWVSEFILVGFSGDPMTSWIFFIVFLILYLSSVLGNGLIVTLICLDTHLHTPMYFFLCILSVLDMGYVTTTTPQRLVHLLSHSQTISFACCWLQMYVFGALGLTECVFFVVMAYDRYVAICCPLRYTVLLNWSLCAKMASGCWACGFFLSLIHTYLTMRLPYCGPNIINHYFCDGPSVRCLACMNTHLIELVDLVISFFVNVVPSSLIVASYIRIALAILKVKSTRGRCKAFSTCASHLTVVTFFYVPATYIYLRPNSSYSPEQDKLVALFIMSSRPCSILWSTVCGTRTSRGLFLK</sequence>
<keyword evidence="7 12" id="KW-1133">Transmembrane helix</keyword>
<dbReference type="PRINTS" id="PR00237">
    <property type="entry name" value="GPCRRHODOPSN"/>
</dbReference>
<dbReference type="EMBL" id="JAGFMF010012100">
    <property type="protein sequence ID" value="KAG8507643.1"/>
    <property type="molecule type" value="Genomic_DNA"/>
</dbReference>
<organism evidence="14 15">
    <name type="scientific">Galemys pyrenaicus</name>
    <name type="common">Iberian desman</name>
    <name type="synonym">Pyrenean desman</name>
    <dbReference type="NCBI Taxonomy" id="202257"/>
    <lineage>
        <taxon>Eukaryota</taxon>
        <taxon>Metazoa</taxon>
        <taxon>Chordata</taxon>
        <taxon>Craniata</taxon>
        <taxon>Vertebrata</taxon>
        <taxon>Euteleostomi</taxon>
        <taxon>Mammalia</taxon>
        <taxon>Eutheria</taxon>
        <taxon>Laurasiatheria</taxon>
        <taxon>Eulipotyphla</taxon>
        <taxon>Talpidae</taxon>
        <taxon>Galemys</taxon>
    </lineage>
</organism>
<evidence type="ECO:0000259" key="13">
    <source>
        <dbReference type="PROSITE" id="PS50262"/>
    </source>
</evidence>
<reference evidence="14" key="1">
    <citation type="journal article" date="2021" name="Evol. Appl.">
        <title>The genome of the Pyrenean desman and the effects of bottlenecks and inbreeding on the genomic landscape of an endangered species.</title>
        <authorList>
            <person name="Escoda L."/>
            <person name="Castresana J."/>
        </authorList>
    </citation>
    <scope>NUCLEOTIDE SEQUENCE</scope>
    <source>
        <strain evidence="14">IBE-C5619</strain>
    </source>
</reference>
<proteinExistence type="predicted"/>
<dbReference type="PANTHER" id="PTHR26453">
    <property type="entry name" value="OLFACTORY RECEPTOR"/>
    <property type="match status" value="1"/>
</dbReference>
<evidence type="ECO:0000256" key="4">
    <source>
        <dbReference type="ARBA" id="ARBA00022606"/>
    </source>
</evidence>
<dbReference type="PROSITE" id="PS50262">
    <property type="entry name" value="G_PROTEIN_RECEP_F1_2"/>
    <property type="match status" value="1"/>
</dbReference>
<feature type="domain" description="G-protein coupled receptors family 1 profile" evidence="13">
    <location>
        <begin position="44"/>
        <end position="263"/>
    </location>
</feature>
<dbReference type="GO" id="GO:0004984">
    <property type="term" value="F:olfactory receptor activity"/>
    <property type="evidence" value="ECO:0007669"/>
    <property type="project" value="InterPro"/>
</dbReference>
<keyword evidence="10 14" id="KW-0675">Receptor</keyword>
<evidence type="ECO:0000256" key="8">
    <source>
        <dbReference type="ARBA" id="ARBA00023040"/>
    </source>
</evidence>
<keyword evidence="9 12" id="KW-0472">Membrane</keyword>
<evidence type="ECO:0000256" key="2">
    <source>
        <dbReference type="ARBA" id="ARBA00004651"/>
    </source>
</evidence>
<evidence type="ECO:0000256" key="3">
    <source>
        <dbReference type="ARBA" id="ARBA00022475"/>
    </source>
</evidence>
<gene>
    <name evidence="14" type="ORF">J0S82_019685</name>
</gene>
<feature type="transmembrane region" description="Helical" evidence="12">
    <location>
        <begin position="28"/>
        <end position="54"/>
    </location>
</feature>
<dbReference type="InterPro" id="IPR017452">
    <property type="entry name" value="GPCR_Rhodpsn_7TM"/>
</dbReference>
<dbReference type="OrthoDB" id="6147321at2759"/>
<feature type="transmembrane region" description="Helical" evidence="12">
    <location>
        <begin position="135"/>
        <end position="161"/>
    </location>
</feature>
<keyword evidence="8" id="KW-0297">G-protein coupled receptor</keyword>
<dbReference type="GO" id="GO:0004930">
    <property type="term" value="F:G protein-coupled receptor activity"/>
    <property type="evidence" value="ECO:0007669"/>
    <property type="project" value="UniProtKB-KW"/>
</dbReference>
<name>A0A8J5ZUC1_GALPY</name>
<keyword evidence="6" id="KW-0552">Olfaction</keyword>
<feature type="transmembrane region" description="Helical" evidence="12">
    <location>
        <begin position="241"/>
        <end position="263"/>
    </location>
</feature>
<accession>A0A8J5ZUC1</accession>
<evidence type="ECO:0000256" key="6">
    <source>
        <dbReference type="ARBA" id="ARBA00022725"/>
    </source>
</evidence>
<evidence type="ECO:0000256" key="10">
    <source>
        <dbReference type="ARBA" id="ARBA00023170"/>
    </source>
</evidence>
<dbReference type="GO" id="GO:0005886">
    <property type="term" value="C:plasma membrane"/>
    <property type="evidence" value="ECO:0007669"/>
    <property type="project" value="UniProtKB-SubCell"/>
</dbReference>
<comment type="function">
    <text evidence="1">Putative odorant or sperm cell receptor.</text>
</comment>
<evidence type="ECO:0000313" key="15">
    <source>
        <dbReference type="Proteomes" id="UP000700334"/>
    </source>
</evidence>
<keyword evidence="11" id="KW-0807">Transducer</keyword>
<comment type="caution">
    <text evidence="14">The sequence shown here is derived from an EMBL/GenBank/DDBJ whole genome shotgun (WGS) entry which is preliminary data.</text>
</comment>
<evidence type="ECO:0000256" key="7">
    <source>
        <dbReference type="ARBA" id="ARBA00022989"/>
    </source>
</evidence>
<keyword evidence="5 12" id="KW-0812">Transmembrane</keyword>
<dbReference type="Pfam" id="PF13853">
    <property type="entry name" value="7tm_4"/>
    <property type="match status" value="1"/>
</dbReference>
<feature type="transmembrane region" description="Helical" evidence="12">
    <location>
        <begin position="101"/>
        <end position="123"/>
    </location>
</feature>
<keyword evidence="15" id="KW-1185">Reference proteome</keyword>
<dbReference type="Proteomes" id="UP000700334">
    <property type="component" value="Unassembled WGS sequence"/>
</dbReference>
<evidence type="ECO:0000313" key="14">
    <source>
        <dbReference type="EMBL" id="KAG8507643.1"/>
    </source>
</evidence>
<dbReference type="FunFam" id="1.20.1070.10:FF:000001">
    <property type="entry name" value="Olfactory receptor"/>
    <property type="match status" value="1"/>
</dbReference>
<feature type="transmembrane region" description="Helical" evidence="12">
    <location>
        <begin position="61"/>
        <end position="81"/>
    </location>
</feature>
<feature type="transmembrane region" description="Helical" evidence="12">
    <location>
        <begin position="203"/>
        <end position="229"/>
    </location>
</feature>
<evidence type="ECO:0000256" key="5">
    <source>
        <dbReference type="ARBA" id="ARBA00022692"/>
    </source>
</evidence>
<evidence type="ECO:0000256" key="11">
    <source>
        <dbReference type="ARBA" id="ARBA00023224"/>
    </source>
</evidence>